<dbReference type="OrthoDB" id="2802411at2759"/>
<dbReference type="Pfam" id="PF01679">
    <property type="entry name" value="Pmp3"/>
    <property type="match status" value="1"/>
</dbReference>
<feature type="region of interest" description="Disordered" evidence="6">
    <location>
        <begin position="67"/>
        <end position="96"/>
    </location>
</feature>
<feature type="transmembrane region" description="Helical" evidence="7">
    <location>
        <begin position="38"/>
        <end position="57"/>
    </location>
</feature>
<comment type="subcellular location">
    <subcellularLocation>
        <location evidence="1">Membrane</location>
    </subcellularLocation>
</comment>
<gene>
    <name evidence="8" type="ORF">K457DRAFT_139350</name>
</gene>
<protein>
    <submittedName>
        <fullName evidence="8">Uncharacterized protein</fullName>
    </submittedName>
</protein>
<dbReference type="Proteomes" id="UP000078512">
    <property type="component" value="Unassembled WGS sequence"/>
</dbReference>
<dbReference type="AlphaFoldDB" id="A0A197JTK1"/>
<keyword evidence="3 7" id="KW-0812">Transmembrane</keyword>
<evidence type="ECO:0000256" key="5">
    <source>
        <dbReference type="ARBA" id="ARBA00023136"/>
    </source>
</evidence>
<reference evidence="8 9" key="1">
    <citation type="submission" date="2016-05" db="EMBL/GenBank/DDBJ databases">
        <title>Genome sequencing reveals origins of a unique bacterial endosymbiosis in the earliest lineages of terrestrial Fungi.</title>
        <authorList>
            <consortium name="DOE Joint Genome Institute"/>
            <person name="Uehling J."/>
            <person name="Gryganskyi A."/>
            <person name="Hameed K."/>
            <person name="Tschaplinski T."/>
            <person name="Misztal P."/>
            <person name="Wu S."/>
            <person name="Desiro A."/>
            <person name="Vande Pol N."/>
            <person name="Du Z.-Y."/>
            <person name="Zienkiewicz A."/>
            <person name="Zienkiewicz K."/>
            <person name="Morin E."/>
            <person name="Tisserant E."/>
            <person name="Splivallo R."/>
            <person name="Hainaut M."/>
            <person name="Henrissat B."/>
            <person name="Ohm R."/>
            <person name="Kuo A."/>
            <person name="Yan J."/>
            <person name="Lipzen A."/>
            <person name="Nolan M."/>
            <person name="Labutti K."/>
            <person name="Barry K."/>
            <person name="Goldstein A."/>
            <person name="Labbe J."/>
            <person name="Schadt C."/>
            <person name="Tuskan G."/>
            <person name="Grigoriev I."/>
            <person name="Martin F."/>
            <person name="Vilgalys R."/>
            <person name="Bonito G."/>
        </authorList>
    </citation>
    <scope>NUCLEOTIDE SEQUENCE [LARGE SCALE GENOMIC DNA]</scope>
    <source>
        <strain evidence="8 9">AG-77</strain>
    </source>
</reference>
<dbReference type="GO" id="GO:0016020">
    <property type="term" value="C:membrane"/>
    <property type="evidence" value="ECO:0007669"/>
    <property type="project" value="UniProtKB-SubCell"/>
</dbReference>
<evidence type="ECO:0000313" key="8">
    <source>
        <dbReference type="EMBL" id="OAQ27634.1"/>
    </source>
</evidence>
<dbReference type="STRING" id="1314771.A0A197JTK1"/>
<evidence type="ECO:0000256" key="3">
    <source>
        <dbReference type="ARBA" id="ARBA00022692"/>
    </source>
</evidence>
<organism evidence="8 9">
    <name type="scientific">Linnemannia elongata AG-77</name>
    <dbReference type="NCBI Taxonomy" id="1314771"/>
    <lineage>
        <taxon>Eukaryota</taxon>
        <taxon>Fungi</taxon>
        <taxon>Fungi incertae sedis</taxon>
        <taxon>Mucoromycota</taxon>
        <taxon>Mortierellomycotina</taxon>
        <taxon>Mortierellomycetes</taxon>
        <taxon>Mortierellales</taxon>
        <taxon>Mortierellaceae</taxon>
        <taxon>Linnemannia</taxon>
    </lineage>
</organism>
<evidence type="ECO:0000256" key="6">
    <source>
        <dbReference type="SAM" id="MobiDB-lite"/>
    </source>
</evidence>
<comment type="similarity">
    <text evidence="2">Belongs to the UPF0057 (PMP3) family.</text>
</comment>
<accession>A0A197JTK1</accession>
<name>A0A197JTK1_9FUNG</name>
<evidence type="ECO:0000256" key="7">
    <source>
        <dbReference type="SAM" id="Phobius"/>
    </source>
</evidence>
<keyword evidence="5 7" id="KW-0472">Membrane</keyword>
<sequence>MVNFSDADIFLFIIAFFLPPLVTVGLKQGCGADHLISIGLTLLGLVPGIGYAWYIIYKNRDDPNLSHRHGRTHVAVPQQQYQQQQQPQNCQATAPVPQNYQATAPVN</sequence>
<evidence type="ECO:0000256" key="4">
    <source>
        <dbReference type="ARBA" id="ARBA00022989"/>
    </source>
</evidence>
<keyword evidence="4 7" id="KW-1133">Transmembrane helix</keyword>
<feature type="compositionally biased region" description="Low complexity" evidence="6">
    <location>
        <begin position="77"/>
        <end position="88"/>
    </location>
</feature>
<evidence type="ECO:0000256" key="2">
    <source>
        <dbReference type="ARBA" id="ARBA00009530"/>
    </source>
</evidence>
<dbReference type="EMBL" id="KV442055">
    <property type="protein sequence ID" value="OAQ27634.1"/>
    <property type="molecule type" value="Genomic_DNA"/>
</dbReference>
<evidence type="ECO:0000256" key="1">
    <source>
        <dbReference type="ARBA" id="ARBA00004370"/>
    </source>
</evidence>
<dbReference type="PANTHER" id="PTHR21659:SF42">
    <property type="entry name" value="UPF0057 MEMBRANE PROTEIN ZK632.10-RELATED"/>
    <property type="match status" value="1"/>
</dbReference>
<dbReference type="InterPro" id="IPR000612">
    <property type="entry name" value="PMP3"/>
</dbReference>
<keyword evidence="9" id="KW-1185">Reference proteome</keyword>
<dbReference type="PANTHER" id="PTHR21659">
    <property type="entry name" value="HYDROPHOBIC PROTEIN RCI2 LOW TEMPERATURE AND SALT RESPONSIVE PROTEIN LTI6 -RELATED"/>
    <property type="match status" value="1"/>
</dbReference>
<proteinExistence type="inferred from homology"/>
<evidence type="ECO:0000313" key="9">
    <source>
        <dbReference type="Proteomes" id="UP000078512"/>
    </source>
</evidence>
<feature type="transmembrane region" description="Helical" evidence="7">
    <location>
        <begin position="7"/>
        <end position="26"/>
    </location>
</feature>